<evidence type="ECO:0000256" key="9">
    <source>
        <dbReference type="ARBA" id="ARBA00023136"/>
    </source>
</evidence>
<sequence>MNLKRNQLTGPIPTTLSQIPNLKTLDLAQNKLIGEIPRLLYWNEVLQYLDVRGNNLTGTIPDSIGNCTSFEILDISYNQISGEIPYNIGFLQVATLSLQGNRLFECIRSIQRKKISRNKATRGEDKALVSYDGCWDINRL</sequence>
<evidence type="ECO:0000256" key="4">
    <source>
        <dbReference type="ARBA" id="ARBA00022614"/>
    </source>
</evidence>
<dbReference type="Proteomes" id="UP000289738">
    <property type="component" value="Chromosome A04"/>
</dbReference>
<protein>
    <recommendedName>
        <fullName evidence="14">LRR receptor-like serine/threonine-protein kinase</fullName>
    </recommendedName>
</protein>
<dbReference type="PANTHER" id="PTHR27004">
    <property type="entry name" value="RECEPTOR-LIKE PROTEIN 12 ISOFORM X1"/>
    <property type="match status" value="1"/>
</dbReference>
<evidence type="ECO:0000256" key="10">
    <source>
        <dbReference type="ARBA" id="ARBA00023170"/>
    </source>
</evidence>
<gene>
    <name evidence="12" type="ORF">Ahy_A04g020295</name>
</gene>
<evidence type="ECO:0008006" key="14">
    <source>
        <dbReference type="Google" id="ProtNLM"/>
    </source>
</evidence>
<dbReference type="Pfam" id="PF00560">
    <property type="entry name" value="LRR_1"/>
    <property type="match status" value="3"/>
</dbReference>
<evidence type="ECO:0000256" key="7">
    <source>
        <dbReference type="ARBA" id="ARBA00022737"/>
    </source>
</evidence>
<keyword evidence="9" id="KW-0472">Membrane</keyword>
<evidence type="ECO:0000256" key="2">
    <source>
        <dbReference type="ARBA" id="ARBA00009592"/>
    </source>
</evidence>
<dbReference type="InterPro" id="IPR001611">
    <property type="entry name" value="Leu-rich_rpt"/>
</dbReference>
<keyword evidence="4" id="KW-0433">Leucine-rich repeat</keyword>
<keyword evidence="8" id="KW-1133">Transmembrane helix</keyword>
<dbReference type="InterPro" id="IPR032675">
    <property type="entry name" value="LRR_dom_sf"/>
</dbReference>
<dbReference type="PANTHER" id="PTHR27004:SF447">
    <property type="entry name" value="RECEPTOR LIKE PROTEIN 30-LIKE"/>
    <property type="match status" value="1"/>
</dbReference>
<comment type="subcellular location">
    <subcellularLocation>
        <location evidence="1">Cell membrane</location>
        <topology evidence="1">Single-pass type I membrane protein</topology>
    </subcellularLocation>
</comment>
<accession>A0A445DHD7</accession>
<evidence type="ECO:0000256" key="5">
    <source>
        <dbReference type="ARBA" id="ARBA00022692"/>
    </source>
</evidence>
<dbReference type="EMBL" id="SDMP01000004">
    <property type="protein sequence ID" value="RYR62588.1"/>
    <property type="molecule type" value="Genomic_DNA"/>
</dbReference>
<evidence type="ECO:0000256" key="1">
    <source>
        <dbReference type="ARBA" id="ARBA00004251"/>
    </source>
</evidence>
<evidence type="ECO:0000256" key="11">
    <source>
        <dbReference type="ARBA" id="ARBA00023180"/>
    </source>
</evidence>
<organism evidence="12 13">
    <name type="scientific">Arachis hypogaea</name>
    <name type="common">Peanut</name>
    <dbReference type="NCBI Taxonomy" id="3818"/>
    <lineage>
        <taxon>Eukaryota</taxon>
        <taxon>Viridiplantae</taxon>
        <taxon>Streptophyta</taxon>
        <taxon>Embryophyta</taxon>
        <taxon>Tracheophyta</taxon>
        <taxon>Spermatophyta</taxon>
        <taxon>Magnoliopsida</taxon>
        <taxon>eudicotyledons</taxon>
        <taxon>Gunneridae</taxon>
        <taxon>Pentapetalae</taxon>
        <taxon>rosids</taxon>
        <taxon>fabids</taxon>
        <taxon>Fabales</taxon>
        <taxon>Fabaceae</taxon>
        <taxon>Papilionoideae</taxon>
        <taxon>50 kb inversion clade</taxon>
        <taxon>dalbergioids sensu lato</taxon>
        <taxon>Dalbergieae</taxon>
        <taxon>Pterocarpus clade</taxon>
        <taxon>Arachis</taxon>
    </lineage>
</organism>
<keyword evidence="3" id="KW-1003">Cell membrane</keyword>
<dbReference type="FunFam" id="3.80.10.10:FF:000041">
    <property type="entry name" value="LRR receptor-like serine/threonine-protein kinase ERECTA"/>
    <property type="match status" value="1"/>
</dbReference>
<dbReference type="PROSITE" id="PS51450">
    <property type="entry name" value="LRR"/>
    <property type="match status" value="1"/>
</dbReference>
<evidence type="ECO:0000313" key="13">
    <source>
        <dbReference type="Proteomes" id="UP000289738"/>
    </source>
</evidence>
<keyword evidence="11" id="KW-0325">Glycoprotein</keyword>
<proteinExistence type="inferred from homology"/>
<dbReference type="GO" id="GO:0005886">
    <property type="term" value="C:plasma membrane"/>
    <property type="evidence" value="ECO:0007669"/>
    <property type="project" value="UniProtKB-SubCell"/>
</dbReference>
<keyword evidence="10" id="KW-0675">Receptor</keyword>
<dbReference type="Gene3D" id="3.80.10.10">
    <property type="entry name" value="Ribonuclease Inhibitor"/>
    <property type="match status" value="1"/>
</dbReference>
<reference evidence="12 13" key="1">
    <citation type="submission" date="2019-01" db="EMBL/GenBank/DDBJ databases">
        <title>Sequencing of cultivated peanut Arachis hypogaea provides insights into genome evolution and oil improvement.</title>
        <authorList>
            <person name="Chen X."/>
        </authorList>
    </citation>
    <scope>NUCLEOTIDE SEQUENCE [LARGE SCALE GENOMIC DNA]</scope>
    <source>
        <strain evidence="13">cv. Fuhuasheng</strain>
        <tissue evidence="12">Leaves</tissue>
    </source>
</reference>
<keyword evidence="7" id="KW-0677">Repeat</keyword>
<name>A0A445DHD7_ARAHY</name>
<evidence type="ECO:0000256" key="3">
    <source>
        <dbReference type="ARBA" id="ARBA00022475"/>
    </source>
</evidence>
<comment type="caution">
    <text evidence="12">The sequence shown here is derived from an EMBL/GenBank/DDBJ whole genome shotgun (WGS) entry which is preliminary data.</text>
</comment>
<comment type="similarity">
    <text evidence="2">Belongs to the RLP family.</text>
</comment>
<keyword evidence="13" id="KW-1185">Reference proteome</keyword>
<keyword evidence="5" id="KW-0812">Transmembrane</keyword>
<dbReference type="SUPFAM" id="SSF52058">
    <property type="entry name" value="L domain-like"/>
    <property type="match status" value="1"/>
</dbReference>
<keyword evidence="6" id="KW-0732">Signal</keyword>
<dbReference type="STRING" id="3818.A0A445DHD7"/>
<evidence type="ECO:0000313" key="12">
    <source>
        <dbReference type="EMBL" id="RYR62588.1"/>
    </source>
</evidence>
<evidence type="ECO:0000256" key="8">
    <source>
        <dbReference type="ARBA" id="ARBA00022989"/>
    </source>
</evidence>
<evidence type="ECO:0000256" key="6">
    <source>
        <dbReference type="ARBA" id="ARBA00022729"/>
    </source>
</evidence>
<dbReference type="AlphaFoldDB" id="A0A445DHD7"/>